<protein>
    <submittedName>
        <fullName evidence="6">MerR family transcriptional regulator</fullName>
    </submittedName>
</protein>
<name>A0A7M1ST95_9MICO</name>
<dbReference type="Gene3D" id="1.10.1660.10">
    <property type="match status" value="2"/>
</dbReference>
<dbReference type="PROSITE" id="PS50937">
    <property type="entry name" value="HTH_MERR_2"/>
    <property type="match status" value="2"/>
</dbReference>
<accession>A0A7M1ST95</accession>
<keyword evidence="1" id="KW-0678">Repressor</keyword>
<dbReference type="Pfam" id="PF00376">
    <property type="entry name" value="MerR"/>
    <property type="match status" value="1"/>
</dbReference>
<sequence length="218" mass="23683">MRTGELARRAGCSVQQVRVLAAAGVLPPVPRTGSGYRVFGQSHLRHLRAYQALALAIGPVAAREVMCADGVDAMVALLDAAHAGLDRERREVRLAREAAVAIRGEPVSGGEAMSIGELALALGIRPSTLRHWESEGLVRPDRDRRGYRRYSPAAVRDARLAHQLRQAGYRIEAMRELLPRLLRSDAAAVLDARERDIAQRSRELFAATGLLAEAIEAG</sequence>
<dbReference type="Proteomes" id="UP000593758">
    <property type="component" value="Chromosome"/>
</dbReference>
<dbReference type="PRINTS" id="PR00040">
    <property type="entry name" value="HTHMERR"/>
</dbReference>
<dbReference type="Pfam" id="PF13411">
    <property type="entry name" value="MerR_1"/>
    <property type="match status" value="1"/>
</dbReference>
<dbReference type="SMART" id="SM00422">
    <property type="entry name" value="HTH_MERR"/>
    <property type="match status" value="2"/>
</dbReference>
<dbReference type="GO" id="GO:0003700">
    <property type="term" value="F:DNA-binding transcription factor activity"/>
    <property type="evidence" value="ECO:0007669"/>
    <property type="project" value="InterPro"/>
</dbReference>
<keyword evidence="7" id="KW-1185">Reference proteome</keyword>
<keyword evidence="2" id="KW-0805">Transcription regulation</keyword>
<dbReference type="EMBL" id="CP063169">
    <property type="protein sequence ID" value="QOR70725.1"/>
    <property type="molecule type" value="Genomic_DNA"/>
</dbReference>
<proteinExistence type="predicted"/>
<dbReference type="AlphaFoldDB" id="A0A7M1ST95"/>
<dbReference type="PANTHER" id="PTHR30204:SF69">
    <property type="entry name" value="MERR-FAMILY TRANSCRIPTIONAL REGULATOR"/>
    <property type="match status" value="1"/>
</dbReference>
<feature type="domain" description="HTH merR-type" evidence="5">
    <location>
        <begin position="112"/>
        <end position="180"/>
    </location>
</feature>
<evidence type="ECO:0000256" key="1">
    <source>
        <dbReference type="ARBA" id="ARBA00022491"/>
    </source>
</evidence>
<reference evidence="6 7" key="1">
    <citation type="submission" date="2020-10" db="EMBL/GenBank/DDBJ databases">
        <title>Haloactinobacterium sp. RN3S43, a bacterium isolated from saline soil.</title>
        <authorList>
            <person name="Sun J.-Q."/>
        </authorList>
    </citation>
    <scope>NUCLEOTIDE SEQUENCE [LARGE SCALE GENOMIC DNA]</scope>
    <source>
        <strain evidence="6 7">RN3S43</strain>
    </source>
</reference>
<evidence type="ECO:0000259" key="5">
    <source>
        <dbReference type="PROSITE" id="PS50937"/>
    </source>
</evidence>
<dbReference type="SUPFAM" id="SSF46955">
    <property type="entry name" value="Putative DNA-binding domain"/>
    <property type="match status" value="2"/>
</dbReference>
<dbReference type="RefSeq" id="WP_193497400.1">
    <property type="nucleotide sequence ID" value="NZ_CP063169.1"/>
</dbReference>
<evidence type="ECO:0000313" key="7">
    <source>
        <dbReference type="Proteomes" id="UP000593758"/>
    </source>
</evidence>
<dbReference type="PANTHER" id="PTHR30204">
    <property type="entry name" value="REDOX-CYCLING DRUG-SENSING TRANSCRIPTIONAL ACTIVATOR SOXR"/>
    <property type="match status" value="1"/>
</dbReference>
<keyword evidence="3" id="KW-0238">DNA-binding</keyword>
<feature type="domain" description="HTH merR-type" evidence="5">
    <location>
        <begin position="1"/>
        <end position="48"/>
    </location>
</feature>
<dbReference type="KEGG" id="halt:IM660_19500"/>
<evidence type="ECO:0000313" key="6">
    <source>
        <dbReference type="EMBL" id="QOR70725.1"/>
    </source>
</evidence>
<dbReference type="InterPro" id="IPR047057">
    <property type="entry name" value="MerR_fam"/>
</dbReference>
<dbReference type="InterPro" id="IPR000551">
    <property type="entry name" value="MerR-type_HTH_dom"/>
</dbReference>
<gene>
    <name evidence="6" type="ORF">IM660_19500</name>
</gene>
<keyword evidence="4" id="KW-0804">Transcription</keyword>
<organism evidence="6 7">
    <name type="scientific">Ruania alkalisoli</name>
    <dbReference type="NCBI Taxonomy" id="2779775"/>
    <lineage>
        <taxon>Bacteria</taxon>
        <taxon>Bacillati</taxon>
        <taxon>Actinomycetota</taxon>
        <taxon>Actinomycetes</taxon>
        <taxon>Micrococcales</taxon>
        <taxon>Ruaniaceae</taxon>
        <taxon>Ruania</taxon>
    </lineage>
</organism>
<evidence type="ECO:0000256" key="2">
    <source>
        <dbReference type="ARBA" id="ARBA00023015"/>
    </source>
</evidence>
<dbReference type="GO" id="GO:0003677">
    <property type="term" value="F:DNA binding"/>
    <property type="evidence" value="ECO:0007669"/>
    <property type="project" value="UniProtKB-KW"/>
</dbReference>
<evidence type="ECO:0000256" key="3">
    <source>
        <dbReference type="ARBA" id="ARBA00023125"/>
    </source>
</evidence>
<dbReference type="InterPro" id="IPR009061">
    <property type="entry name" value="DNA-bd_dom_put_sf"/>
</dbReference>
<evidence type="ECO:0000256" key="4">
    <source>
        <dbReference type="ARBA" id="ARBA00023163"/>
    </source>
</evidence>